<protein>
    <submittedName>
        <fullName evidence="3">Hypothetical_protein</fullName>
    </submittedName>
</protein>
<organism evidence="2">
    <name type="scientific">Hexamita inflata</name>
    <dbReference type="NCBI Taxonomy" id="28002"/>
    <lineage>
        <taxon>Eukaryota</taxon>
        <taxon>Metamonada</taxon>
        <taxon>Diplomonadida</taxon>
        <taxon>Hexamitidae</taxon>
        <taxon>Hexamitinae</taxon>
        <taxon>Hexamita</taxon>
    </lineage>
</organism>
<accession>A0AA86UM44</accession>
<dbReference type="EMBL" id="CAXDID020000179">
    <property type="protein sequence ID" value="CAL6049390.1"/>
    <property type="molecule type" value="Genomic_DNA"/>
</dbReference>
<evidence type="ECO:0000313" key="3">
    <source>
        <dbReference type="EMBL" id="CAL6049390.1"/>
    </source>
</evidence>
<dbReference type="Proteomes" id="UP001642409">
    <property type="component" value="Unassembled WGS sequence"/>
</dbReference>
<keyword evidence="1" id="KW-1133">Transmembrane helix</keyword>
<gene>
    <name evidence="3" type="ORF">HINF_LOCUS43244</name>
    <name evidence="2" type="ORF">HINF_LOCUS44402</name>
</gene>
<keyword evidence="1" id="KW-0812">Transmembrane</keyword>
<feature type="transmembrane region" description="Helical" evidence="1">
    <location>
        <begin position="16"/>
        <end position="38"/>
    </location>
</feature>
<proteinExistence type="predicted"/>
<feature type="transmembrane region" description="Helical" evidence="1">
    <location>
        <begin position="128"/>
        <end position="147"/>
    </location>
</feature>
<evidence type="ECO:0000313" key="2">
    <source>
        <dbReference type="EMBL" id="CAI9956757.1"/>
    </source>
</evidence>
<keyword evidence="4" id="KW-1185">Reference proteome</keyword>
<comment type="caution">
    <text evidence="2">The sequence shown here is derived from an EMBL/GenBank/DDBJ whole genome shotgun (WGS) entry which is preliminary data.</text>
</comment>
<dbReference type="EMBL" id="CATOUU010000879">
    <property type="protein sequence ID" value="CAI9956757.1"/>
    <property type="molecule type" value="Genomic_DNA"/>
</dbReference>
<reference evidence="3 4" key="2">
    <citation type="submission" date="2024-07" db="EMBL/GenBank/DDBJ databases">
        <authorList>
            <person name="Akdeniz Z."/>
        </authorList>
    </citation>
    <scope>NUCLEOTIDE SEQUENCE [LARGE SCALE GENOMIC DNA]</scope>
</reference>
<name>A0AA86UM44_9EUKA</name>
<keyword evidence="1" id="KW-0472">Membrane</keyword>
<dbReference type="AlphaFoldDB" id="A0AA86UM44"/>
<evidence type="ECO:0000256" key="1">
    <source>
        <dbReference type="SAM" id="Phobius"/>
    </source>
</evidence>
<evidence type="ECO:0000313" key="4">
    <source>
        <dbReference type="Proteomes" id="UP001642409"/>
    </source>
</evidence>
<sequence length="150" mass="17488">MIHQCKYNLAQHFDDLVYINTLLIIIILKSKLTQYIYLFRAYLKPIEHVQIQSNQIYNVHVNNILTQPTQTNLFDELSLLQNKLNAHEQKRLTSRQTRNDLSLKLLNKTDTEKANKQKEVLNEVRDRYGWVQAAVVTVGLVLVVVAGQKM</sequence>
<reference evidence="2" key="1">
    <citation type="submission" date="2023-06" db="EMBL/GenBank/DDBJ databases">
        <authorList>
            <person name="Kurt Z."/>
        </authorList>
    </citation>
    <scope>NUCLEOTIDE SEQUENCE</scope>
</reference>